<dbReference type="InterPro" id="IPR037207">
    <property type="entry name" value="Nuop51_4Fe4S-bd_sf"/>
</dbReference>
<keyword evidence="13" id="KW-1185">Reference proteome</keyword>
<gene>
    <name evidence="12" type="ORF">G6N77_13370</name>
</gene>
<dbReference type="InterPro" id="IPR019575">
    <property type="entry name" value="Nuop51_4Fe4S-bd"/>
</dbReference>
<evidence type="ECO:0000259" key="10">
    <source>
        <dbReference type="Pfam" id="PF01512"/>
    </source>
</evidence>
<dbReference type="InterPro" id="IPR037225">
    <property type="entry name" value="Nuo51_FMN-bd_sf"/>
</dbReference>
<dbReference type="RefSeq" id="WP_165182666.1">
    <property type="nucleotide sequence ID" value="NZ_JAAKZI010000024.1"/>
</dbReference>
<keyword evidence="4" id="KW-0004">4Fe-4S</keyword>
<evidence type="ECO:0008006" key="14">
    <source>
        <dbReference type="Google" id="ProtNLM"/>
    </source>
</evidence>
<evidence type="ECO:0000256" key="7">
    <source>
        <dbReference type="ARBA" id="ARBA00022723"/>
    </source>
</evidence>
<keyword evidence="6" id="KW-0288">FMN</keyword>
<keyword evidence="9" id="KW-0411">Iron-sulfur</keyword>
<dbReference type="Gene3D" id="1.20.1440.230">
    <property type="entry name" value="NADH-ubiquinone oxidoreductase 51kDa subunit, iron-sulphur binding domain"/>
    <property type="match status" value="1"/>
</dbReference>
<feature type="domain" description="NADH-ubiquinone oxidoreductase 51kDa subunit FMN-binding" evidence="10">
    <location>
        <begin position="56"/>
        <end position="218"/>
    </location>
</feature>
<evidence type="ECO:0000256" key="6">
    <source>
        <dbReference type="ARBA" id="ARBA00022643"/>
    </source>
</evidence>
<protein>
    <recommendedName>
        <fullName evidence="14">NADH-ubiquinone oxidoreductase 51kDa subunit iron-sulphur binding domain-containing protein</fullName>
    </recommendedName>
</protein>
<feature type="domain" description="NADH-ubiquinone oxidoreductase 51kDa subunit iron-sulphur binding" evidence="11">
    <location>
        <begin position="331"/>
        <end position="429"/>
    </location>
</feature>
<keyword evidence="7" id="KW-0479">Metal-binding</keyword>
<comment type="cofactor">
    <cofactor evidence="2">
        <name>[4Fe-4S] cluster</name>
        <dbReference type="ChEBI" id="CHEBI:49883"/>
    </cofactor>
</comment>
<dbReference type="Gene3D" id="3.40.50.11540">
    <property type="entry name" value="NADH-ubiquinone oxidoreductase 51kDa subunit"/>
    <property type="match status" value="1"/>
</dbReference>
<accession>A0ABX0DFC3</accession>
<evidence type="ECO:0000313" key="13">
    <source>
        <dbReference type="Proteomes" id="UP000479226"/>
    </source>
</evidence>
<dbReference type="PANTHER" id="PTHR11780">
    <property type="entry name" value="NADH-UBIQUINONE OXIDOREDUCTASE FLAVOPROTEIN 1 NDUFV1"/>
    <property type="match status" value="1"/>
</dbReference>
<proteinExistence type="inferred from homology"/>
<reference evidence="12 13" key="1">
    <citation type="submission" date="2020-02" db="EMBL/GenBank/DDBJ databases">
        <title>Genome sequence of the type strain DSM 27180 of Arthrobacter silviterrae.</title>
        <authorList>
            <person name="Gao J."/>
            <person name="Sun J."/>
        </authorList>
    </citation>
    <scope>NUCLEOTIDE SEQUENCE [LARGE SCALE GENOMIC DNA]</scope>
    <source>
        <strain evidence="12 13">DSM 27180</strain>
    </source>
</reference>
<dbReference type="Pfam" id="PF10589">
    <property type="entry name" value="NADH_4Fe-4S"/>
    <property type="match status" value="1"/>
</dbReference>
<comment type="similarity">
    <text evidence="3">Belongs to the complex I 51 kDa subunit family.</text>
</comment>
<evidence type="ECO:0000313" key="12">
    <source>
        <dbReference type="EMBL" id="NGN84441.1"/>
    </source>
</evidence>
<dbReference type="InterPro" id="IPR050837">
    <property type="entry name" value="ComplexI_51kDa_subunit"/>
</dbReference>
<evidence type="ECO:0000256" key="4">
    <source>
        <dbReference type="ARBA" id="ARBA00022485"/>
    </source>
</evidence>
<dbReference type="SUPFAM" id="SSF140490">
    <property type="entry name" value="Nqo1C-terminal domain-like"/>
    <property type="match status" value="1"/>
</dbReference>
<dbReference type="Proteomes" id="UP000479226">
    <property type="component" value="Unassembled WGS sequence"/>
</dbReference>
<dbReference type="Gene3D" id="3.10.20.600">
    <property type="match status" value="1"/>
</dbReference>
<evidence type="ECO:0000256" key="1">
    <source>
        <dbReference type="ARBA" id="ARBA00001917"/>
    </source>
</evidence>
<evidence type="ECO:0000256" key="3">
    <source>
        <dbReference type="ARBA" id="ARBA00007523"/>
    </source>
</evidence>
<evidence type="ECO:0000256" key="8">
    <source>
        <dbReference type="ARBA" id="ARBA00023004"/>
    </source>
</evidence>
<evidence type="ECO:0000259" key="11">
    <source>
        <dbReference type="Pfam" id="PF10589"/>
    </source>
</evidence>
<dbReference type="EMBL" id="JAAKZI010000024">
    <property type="protein sequence ID" value="NGN84441.1"/>
    <property type="molecule type" value="Genomic_DNA"/>
</dbReference>
<organism evidence="12 13">
    <name type="scientific">Arthrobacter silviterrae</name>
    <dbReference type="NCBI Taxonomy" id="2026658"/>
    <lineage>
        <taxon>Bacteria</taxon>
        <taxon>Bacillati</taxon>
        <taxon>Actinomycetota</taxon>
        <taxon>Actinomycetes</taxon>
        <taxon>Micrococcales</taxon>
        <taxon>Micrococcaceae</taxon>
        <taxon>Arthrobacter</taxon>
    </lineage>
</organism>
<keyword evidence="8" id="KW-0408">Iron</keyword>
<dbReference type="PANTHER" id="PTHR11780:SF10">
    <property type="entry name" value="NADH DEHYDROGENASE [UBIQUINONE] FLAVOPROTEIN 1, MITOCHONDRIAL"/>
    <property type="match status" value="1"/>
</dbReference>
<name>A0ABX0DFC3_9MICC</name>
<evidence type="ECO:0000256" key="9">
    <source>
        <dbReference type="ARBA" id="ARBA00023014"/>
    </source>
</evidence>
<sequence length="466" mass="46339">MTAAVGQLSPAAVREPWDGGSRLFAAGGRAGYAGHLAAYGPLPGHEPRGTLLAQLQASGLTGRGGAAFPAGPKLAAVAEAGGAARYATRPSGPVLIANGAEGEPLSFKDATLLHNAPHLVIDGLLATAQSVAASAIYIYTAAGNLDVVAAALAERPDAAGVILTESPDAFVAGQASAAVNFLETGRAIPVDLRRRLADSGFKGRPTLVQNVETWAQVALIARYGADWFRAAGVAGDPGTRLVSLSGDVPAQQVLEVPGGAPLTDVLATAGIRHDAVAAVLVGGFHGRWVRPEGVVLSVDEGAAGLGAGLAVRPGAGVLHVLGPGRCGLAATADMVDYLAGQSARQCGPCMFGLPALADVMRRLAGGGSGGSGRGGAGAGAGVAGPPLDPGLVDEVGRLSRLVSGRGACHHPDGTVRLIASALEVFADDIPWHLAGQCNSGHAGHAAVGLAGVRDQPGRVPAEGGRR</sequence>
<comment type="caution">
    <text evidence="12">The sequence shown here is derived from an EMBL/GenBank/DDBJ whole genome shotgun (WGS) entry which is preliminary data.</text>
</comment>
<keyword evidence="5" id="KW-0285">Flavoprotein</keyword>
<dbReference type="SUPFAM" id="SSF142019">
    <property type="entry name" value="Nqo1 FMN-binding domain-like"/>
    <property type="match status" value="1"/>
</dbReference>
<evidence type="ECO:0000256" key="5">
    <source>
        <dbReference type="ARBA" id="ARBA00022630"/>
    </source>
</evidence>
<comment type="cofactor">
    <cofactor evidence="1">
        <name>FMN</name>
        <dbReference type="ChEBI" id="CHEBI:58210"/>
    </cofactor>
</comment>
<dbReference type="Pfam" id="PF01512">
    <property type="entry name" value="Complex1_51K"/>
    <property type="match status" value="1"/>
</dbReference>
<dbReference type="InterPro" id="IPR011538">
    <property type="entry name" value="Nuo51_FMN-bd"/>
</dbReference>
<evidence type="ECO:0000256" key="2">
    <source>
        <dbReference type="ARBA" id="ARBA00001966"/>
    </source>
</evidence>
<dbReference type="SUPFAM" id="SSF142984">
    <property type="entry name" value="Nqo1 middle domain-like"/>
    <property type="match status" value="1"/>
</dbReference>